<keyword evidence="1" id="KW-0378">Hydrolase</keyword>
<dbReference type="AlphaFoldDB" id="A0A1N7SEA1"/>
<feature type="domain" description="Thioesterase" evidence="2">
    <location>
        <begin position="46"/>
        <end position="122"/>
    </location>
</feature>
<dbReference type="InterPro" id="IPR029069">
    <property type="entry name" value="HotDog_dom_sf"/>
</dbReference>
<dbReference type="SUPFAM" id="SSF54637">
    <property type="entry name" value="Thioesterase/thiol ester dehydrase-isomerase"/>
    <property type="match status" value="1"/>
</dbReference>
<dbReference type="Gene3D" id="3.10.129.10">
    <property type="entry name" value="Hotdog Thioesterase"/>
    <property type="match status" value="1"/>
</dbReference>
<dbReference type="Pfam" id="PF03061">
    <property type="entry name" value="4HBT"/>
    <property type="match status" value="1"/>
</dbReference>
<evidence type="ECO:0000313" key="4">
    <source>
        <dbReference type="Proteomes" id="UP000195569"/>
    </source>
</evidence>
<organism evidence="3 4">
    <name type="scientific">Paraburkholderia piptadeniae</name>
    <dbReference type="NCBI Taxonomy" id="1701573"/>
    <lineage>
        <taxon>Bacteria</taxon>
        <taxon>Pseudomonadati</taxon>
        <taxon>Pseudomonadota</taxon>
        <taxon>Betaproteobacteria</taxon>
        <taxon>Burkholderiales</taxon>
        <taxon>Burkholderiaceae</taxon>
        <taxon>Paraburkholderia</taxon>
    </lineage>
</organism>
<dbReference type="PANTHER" id="PTHR43240:SF8">
    <property type="entry name" value="PHENYLACETIC ACID DEGRADATION-RELATED PROTEIN"/>
    <property type="match status" value="1"/>
</dbReference>
<keyword evidence="4" id="KW-1185">Reference proteome</keyword>
<evidence type="ECO:0000256" key="1">
    <source>
        <dbReference type="ARBA" id="ARBA00022801"/>
    </source>
</evidence>
<name>A0A1N7SEA1_9BURK</name>
<protein>
    <submittedName>
        <fullName evidence="3">Phenylacetic acid degradation protein</fullName>
    </submittedName>
</protein>
<evidence type="ECO:0000259" key="2">
    <source>
        <dbReference type="Pfam" id="PF03061"/>
    </source>
</evidence>
<dbReference type="CDD" id="cd03443">
    <property type="entry name" value="PaaI_thioesterase"/>
    <property type="match status" value="1"/>
</dbReference>
<dbReference type="GO" id="GO:0005829">
    <property type="term" value="C:cytosol"/>
    <property type="evidence" value="ECO:0007669"/>
    <property type="project" value="TreeGrafter"/>
</dbReference>
<dbReference type="InterPro" id="IPR006683">
    <property type="entry name" value="Thioestr_dom"/>
</dbReference>
<dbReference type="OrthoDB" id="9798208at2"/>
<dbReference type="GO" id="GO:0061522">
    <property type="term" value="F:1,4-dihydroxy-2-naphthoyl-CoA thioesterase activity"/>
    <property type="evidence" value="ECO:0007669"/>
    <property type="project" value="TreeGrafter"/>
</dbReference>
<dbReference type="EMBL" id="CYGY02000047">
    <property type="protein sequence ID" value="SIT45735.1"/>
    <property type="molecule type" value="Genomic_DNA"/>
</dbReference>
<sequence length="131" mass="13801">MDLLSHYKENPLPFANLLGVKVVSAAADYVVGEMTVREDLCTTPAVAHGGAIMAFADTLGALATIANLPEGHTTTTIESKTNFVGAAPAGSRIVGETTPVHRGRRTMVWQTRITTAEGKLVAVVTQTQLVL</sequence>
<dbReference type="PANTHER" id="PTHR43240">
    <property type="entry name" value="1,4-DIHYDROXY-2-NAPHTHOYL-COA THIOESTERASE 1"/>
    <property type="match status" value="1"/>
</dbReference>
<dbReference type="Proteomes" id="UP000195569">
    <property type="component" value="Unassembled WGS sequence"/>
</dbReference>
<gene>
    <name evidence="3" type="ORF">BN2476_470138</name>
</gene>
<proteinExistence type="predicted"/>
<evidence type="ECO:0000313" key="3">
    <source>
        <dbReference type="EMBL" id="SIT45735.1"/>
    </source>
</evidence>
<dbReference type="InterPro" id="IPR003736">
    <property type="entry name" value="PAAI_dom"/>
</dbReference>
<reference evidence="3" key="1">
    <citation type="submission" date="2016-12" db="EMBL/GenBank/DDBJ databases">
        <authorList>
            <person name="Moulin L."/>
        </authorList>
    </citation>
    <scope>NUCLEOTIDE SEQUENCE [LARGE SCALE GENOMIC DNA]</scope>
    <source>
        <strain evidence="3">STM 7183</strain>
    </source>
</reference>
<dbReference type="NCBIfam" id="TIGR00369">
    <property type="entry name" value="unchar_dom_1"/>
    <property type="match status" value="1"/>
</dbReference>
<comment type="caution">
    <text evidence="3">The sequence shown here is derived from an EMBL/GenBank/DDBJ whole genome shotgun (WGS) entry which is preliminary data.</text>
</comment>
<accession>A0A1N7SEA1</accession>